<reference evidence="14 15" key="1">
    <citation type="journal article" date="2018" name="Science">
        <title>The opium poppy genome and morphinan production.</title>
        <authorList>
            <person name="Guo L."/>
            <person name="Winzer T."/>
            <person name="Yang X."/>
            <person name="Li Y."/>
            <person name="Ning Z."/>
            <person name="He Z."/>
            <person name="Teodor R."/>
            <person name="Lu Y."/>
            <person name="Bowser T.A."/>
            <person name="Graham I.A."/>
            <person name="Ye K."/>
        </authorList>
    </citation>
    <scope>NUCLEOTIDE SEQUENCE [LARGE SCALE GENOMIC DNA]</scope>
    <source>
        <strain evidence="15">cv. HN1</strain>
        <tissue evidence="14">Leaves</tissue>
    </source>
</reference>
<dbReference type="GO" id="GO:0005886">
    <property type="term" value="C:plasma membrane"/>
    <property type="evidence" value="ECO:0007669"/>
    <property type="project" value="UniProtKB-SubCell"/>
</dbReference>
<evidence type="ECO:0000256" key="3">
    <source>
        <dbReference type="ARBA" id="ARBA00022527"/>
    </source>
</evidence>
<accession>A0A4Y7KF57</accession>
<keyword evidence="7" id="KW-0067">ATP-binding</keyword>
<evidence type="ECO:0000256" key="11">
    <source>
        <dbReference type="ARBA" id="ARBA00048679"/>
    </source>
</evidence>
<dbReference type="InterPro" id="IPR011009">
    <property type="entry name" value="Kinase-like_dom_sf"/>
</dbReference>
<dbReference type="Proteomes" id="UP000316621">
    <property type="component" value="Chromosome 7"/>
</dbReference>
<dbReference type="EMBL" id="CM010721">
    <property type="protein sequence ID" value="RZC72003.1"/>
    <property type="molecule type" value="Genomic_DNA"/>
</dbReference>
<dbReference type="SUPFAM" id="SSF56112">
    <property type="entry name" value="Protein kinase-like (PK-like)"/>
    <property type="match status" value="1"/>
</dbReference>
<dbReference type="GO" id="GO:0004674">
    <property type="term" value="F:protein serine/threonine kinase activity"/>
    <property type="evidence" value="ECO:0007669"/>
    <property type="project" value="UniProtKB-KW"/>
</dbReference>
<dbReference type="InterPro" id="IPR047117">
    <property type="entry name" value="PERK1-13-like"/>
</dbReference>
<proteinExistence type="predicted"/>
<gene>
    <name evidence="14" type="ORF">C5167_035166</name>
</gene>
<evidence type="ECO:0000256" key="1">
    <source>
        <dbReference type="ARBA" id="ARBA00004162"/>
    </source>
</evidence>
<comment type="catalytic activity">
    <reaction evidence="11">
        <text>L-seryl-[protein] + ATP = O-phospho-L-seryl-[protein] + ADP + H(+)</text>
        <dbReference type="Rhea" id="RHEA:17989"/>
        <dbReference type="Rhea" id="RHEA-COMP:9863"/>
        <dbReference type="Rhea" id="RHEA-COMP:11604"/>
        <dbReference type="ChEBI" id="CHEBI:15378"/>
        <dbReference type="ChEBI" id="CHEBI:29999"/>
        <dbReference type="ChEBI" id="CHEBI:30616"/>
        <dbReference type="ChEBI" id="CHEBI:83421"/>
        <dbReference type="ChEBI" id="CHEBI:456216"/>
        <dbReference type="EC" id="2.7.11.1"/>
    </reaction>
</comment>
<organism evidence="14 15">
    <name type="scientific">Papaver somniferum</name>
    <name type="common">Opium poppy</name>
    <dbReference type="NCBI Taxonomy" id="3469"/>
    <lineage>
        <taxon>Eukaryota</taxon>
        <taxon>Viridiplantae</taxon>
        <taxon>Streptophyta</taxon>
        <taxon>Embryophyta</taxon>
        <taxon>Tracheophyta</taxon>
        <taxon>Spermatophyta</taxon>
        <taxon>Magnoliopsida</taxon>
        <taxon>Ranunculales</taxon>
        <taxon>Papaveraceae</taxon>
        <taxon>Papaveroideae</taxon>
        <taxon>Papaver</taxon>
    </lineage>
</organism>
<dbReference type="PROSITE" id="PS50011">
    <property type="entry name" value="PROTEIN_KINASE_DOM"/>
    <property type="match status" value="1"/>
</dbReference>
<keyword evidence="5" id="KW-0812">Transmembrane</keyword>
<keyword evidence="4" id="KW-0808">Transferase</keyword>
<evidence type="ECO:0000256" key="2">
    <source>
        <dbReference type="ARBA" id="ARBA00012513"/>
    </source>
</evidence>
<dbReference type="InterPro" id="IPR000719">
    <property type="entry name" value="Prot_kinase_dom"/>
</dbReference>
<evidence type="ECO:0000256" key="10">
    <source>
        <dbReference type="ARBA" id="ARBA00047899"/>
    </source>
</evidence>
<feature type="region of interest" description="Disordered" evidence="12">
    <location>
        <begin position="166"/>
        <end position="205"/>
    </location>
</feature>
<dbReference type="EC" id="2.7.11.1" evidence="2"/>
<feature type="domain" description="Protein kinase" evidence="13">
    <location>
        <begin position="1"/>
        <end position="116"/>
    </location>
</feature>
<dbReference type="AlphaFoldDB" id="A0A4Y7KF57"/>
<evidence type="ECO:0000256" key="12">
    <source>
        <dbReference type="SAM" id="MobiDB-lite"/>
    </source>
</evidence>
<evidence type="ECO:0000256" key="8">
    <source>
        <dbReference type="ARBA" id="ARBA00022989"/>
    </source>
</evidence>
<evidence type="ECO:0000313" key="14">
    <source>
        <dbReference type="EMBL" id="RZC72003.1"/>
    </source>
</evidence>
<evidence type="ECO:0000313" key="15">
    <source>
        <dbReference type="Proteomes" id="UP000316621"/>
    </source>
</evidence>
<evidence type="ECO:0000256" key="9">
    <source>
        <dbReference type="ARBA" id="ARBA00023136"/>
    </source>
</evidence>
<dbReference type="OMA" id="SESHLMK"/>
<keyword evidence="9" id="KW-0472">Membrane</keyword>
<dbReference type="PANTHER" id="PTHR47982">
    <property type="entry name" value="PROLINE-RICH RECEPTOR-LIKE PROTEIN KINASE PERK4"/>
    <property type="match status" value="1"/>
</dbReference>
<evidence type="ECO:0000256" key="6">
    <source>
        <dbReference type="ARBA" id="ARBA00022741"/>
    </source>
</evidence>
<comment type="subcellular location">
    <subcellularLocation>
        <location evidence="1">Cell membrane</location>
        <topology evidence="1">Single-pass membrane protein</topology>
    </subcellularLocation>
</comment>
<evidence type="ECO:0000256" key="5">
    <source>
        <dbReference type="ARBA" id="ARBA00022692"/>
    </source>
</evidence>
<evidence type="ECO:0000256" key="4">
    <source>
        <dbReference type="ARBA" id="ARBA00022679"/>
    </source>
</evidence>
<comment type="catalytic activity">
    <reaction evidence="10">
        <text>L-threonyl-[protein] + ATP = O-phospho-L-threonyl-[protein] + ADP + H(+)</text>
        <dbReference type="Rhea" id="RHEA:46608"/>
        <dbReference type="Rhea" id="RHEA-COMP:11060"/>
        <dbReference type="Rhea" id="RHEA-COMP:11605"/>
        <dbReference type="ChEBI" id="CHEBI:15378"/>
        <dbReference type="ChEBI" id="CHEBI:30013"/>
        <dbReference type="ChEBI" id="CHEBI:30616"/>
        <dbReference type="ChEBI" id="CHEBI:61977"/>
        <dbReference type="ChEBI" id="CHEBI:456216"/>
        <dbReference type="EC" id="2.7.11.1"/>
    </reaction>
</comment>
<dbReference type="Gene3D" id="1.10.510.10">
    <property type="entry name" value="Transferase(Phosphotransferase) domain 1"/>
    <property type="match status" value="1"/>
</dbReference>
<sequence length="205" mass="22663">MAPEYASSGKLTDRSDVYSFGVVLLELVTGRKAIDPTQPLGDESLVEWARPLLIHALDTGNFAALIDPKLESRYVETDMLRMIEAAAACVRHAAPRRPRMVQVVLRALDSECDGLIDLNNGLKLGQSTAYDSAEYSVEIKRFRRMAFGSWESSDYDILGVDGQSSNGVTVELEESGSVEFPSSSDSESHLMKSPHSKQRNRLKPR</sequence>
<keyword evidence="15" id="KW-1185">Reference proteome</keyword>
<dbReference type="InterPro" id="IPR001245">
    <property type="entry name" value="Ser-Thr/Tyr_kinase_cat_dom"/>
</dbReference>
<dbReference type="Pfam" id="PF07714">
    <property type="entry name" value="PK_Tyr_Ser-Thr"/>
    <property type="match status" value="1"/>
</dbReference>
<keyword evidence="6" id="KW-0547">Nucleotide-binding</keyword>
<feature type="compositionally biased region" description="Basic residues" evidence="12">
    <location>
        <begin position="192"/>
        <end position="205"/>
    </location>
</feature>
<keyword evidence="3" id="KW-0723">Serine/threonine-protein kinase</keyword>
<dbReference type="Gramene" id="RZC72003">
    <property type="protein sequence ID" value="RZC72003"/>
    <property type="gene ID" value="C5167_035166"/>
</dbReference>
<name>A0A4Y7KF57_PAPSO</name>
<dbReference type="PANTHER" id="PTHR47982:SF44">
    <property type="entry name" value="PROLINE-RICH RECEPTOR-LIKE PROTEIN KINASE PERK13-RELATED"/>
    <property type="match status" value="1"/>
</dbReference>
<keyword evidence="3" id="KW-0418">Kinase</keyword>
<protein>
    <recommendedName>
        <fullName evidence="2">non-specific serine/threonine protein kinase</fullName>
        <ecNumber evidence="2">2.7.11.1</ecNumber>
    </recommendedName>
</protein>
<keyword evidence="8" id="KW-1133">Transmembrane helix</keyword>
<dbReference type="GO" id="GO:0005524">
    <property type="term" value="F:ATP binding"/>
    <property type="evidence" value="ECO:0007669"/>
    <property type="project" value="UniProtKB-KW"/>
</dbReference>
<evidence type="ECO:0000256" key="7">
    <source>
        <dbReference type="ARBA" id="ARBA00022840"/>
    </source>
</evidence>
<evidence type="ECO:0000259" key="13">
    <source>
        <dbReference type="PROSITE" id="PS50011"/>
    </source>
</evidence>